<dbReference type="GO" id="GO:0006817">
    <property type="term" value="P:phosphate ion transport"/>
    <property type="evidence" value="ECO:0007669"/>
    <property type="project" value="UniProtKB-KW"/>
</dbReference>
<evidence type="ECO:0000256" key="4">
    <source>
        <dbReference type="ARBA" id="ARBA00022490"/>
    </source>
</evidence>
<proteinExistence type="inferred from homology"/>
<evidence type="ECO:0000256" key="5">
    <source>
        <dbReference type="ARBA" id="ARBA00022592"/>
    </source>
</evidence>
<evidence type="ECO:0000256" key="2">
    <source>
        <dbReference type="ARBA" id="ARBA00008107"/>
    </source>
</evidence>
<dbReference type="PANTHER" id="PTHR42930:SF3">
    <property type="entry name" value="PHOSPHATE-SPECIFIC TRANSPORT SYSTEM ACCESSORY PROTEIN PHOU"/>
    <property type="match status" value="1"/>
</dbReference>
<sequence length="234" mass="26700">MDKLNLDKHISGQFNAEINFVRNQIMVMGGLVEQQLRDVIKAMATHDVELAQQVARRDNKVNSLEVKIDEECTRIIAKRQPAASDLRLIMAIVKTIADLERIGDVAKNVARMVENGLGKRSNISVASLETLGEHSVKMLHDVLDSFARMDDEAAFVVHREDEKLDKEYERLFRELMTYMMEDPRSIPNVLDALNAARCFERVGDRCQNIAEYVIYFVRGKDVRHLGTDEIAELL</sequence>
<evidence type="ECO:0000256" key="6">
    <source>
        <dbReference type="PIRNR" id="PIRNR003107"/>
    </source>
</evidence>
<dbReference type="PANTHER" id="PTHR42930">
    <property type="entry name" value="PHOSPHATE-SPECIFIC TRANSPORT SYSTEM ACCESSORY PROTEIN PHOU"/>
    <property type="match status" value="1"/>
</dbReference>
<evidence type="ECO:0000313" key="9">
    <source>
        <dbReference type="Proteomes" id="UP000286482"/>
    </source>
</evidence>
<gene>
    <name evidence="8" type="primary">phoU</name>
    <name evidence="8" type="ORF">DBZ36_13440</name>
</gene>
<dbReference type="GO" id="GO:0005737">
    <property type="term" value="C:cytoplasm"/>
    <property type="evidence" value="ECO:0007669"/>
    <property type="project" value="UniProtKB-SubCell"/>
</dbReference>
<keyword evidence="5 6" id="KW-0592">Phosphate transport</keyword>
<reference evidence="8 9" key="1">
    <citation type="submission" date="2018-09" db="EMBL/GenBank/DDBJ databases">
        <authorList>
            <person name="Wang Z."/>
        </authorList>
    </citation>
    <scope>NUCLEOTIDE SEQUENCE [LARGE SCALE GENOMIC DNA]</scope>
    <source>
        <strain evidence="8 9">ALS 81</strain>
    </source>
</reference>
<dbReference type="Pfam" id="PF01895">
    <property type="entry name" value="PhoU"/>
    <property type="match status" value="2"/>
</dbReference>
<evidence type="ECO:0000313" key="8">
    <source>
        <dbReference type="EMBL" id="RKF17446.1"/>
    </source>
</evidence>
<comment type="subcellular location">
    <subcellularLocation>
        <location evidence="1 6">Cytoplasm</location>
    </subcellularLocation>
</comment>
<keyword evidence="3 6" id="KW-0813">Transport</keyword>
<keyword evidence="9" id="KW-1185">Reference proteome</keyword>
<name>A0A420E9U0_9ALTE</name>
<dbReference type="PIRSF" id="PIRSF003107">
    <property type="entry name" value="PhoU"/>
    <property type="match status" value="1"/>
</dbReference>
<dbReference type="InterPro" id="IPR026022">
    <property type="entry name" value="PhoU_dom"/>
</dbReference>
<comment type="function">
    <text evidence="6">Plays a role in the regulation of phosphate uptake.</text>
</comment>
<dbReference type="SUPFAM" id="SSF109755">
    <property type="entry name" value="PhoU-like"/>
    <property type="match status" value="1"/>
</dbReference>
<dbReference type="AlphaFoldDB" id="A0A420E9U0"/>
<evidence type="ECO:0000256" key="3">
    <source>
        <dbReference type="ARBA" id="ARBA00022448"/>
    </source>
</evidence>
<organism evidence="8 9">
    <name type="scientific">Alginatibacterium sediminis</name>
    <dbReference type="NCBI Taxonomy" id="2164068"/>
    <lineage>
        <taxon>Bacteria</taxon>
        <taxon>Pseudomonadati</taxon>
        <taxon>Pseudomonadota</taxon>
        <taxon>Gammaproteobacteria</taxon>
        <taxon>Alteromonadales</taxon>
        <taxon>Alteromonadaceae</taxon>
        <taxon>Alginatibacterium</taxon>
    </lineage>
</organism>
<dbReference type="InterPro" id="IPR028366">
    <property type="entry name" value="PhoU"/>
</dbReference>
<dbReference type="EMBL" id="RAQO01000007">
    <property type="protein sequence ID" value="RKF17446.1"/>
    <property type="molecule type" value="Genomic_DNA"/>
</dbReference>
<dbReference type="FunFam" id="1.20.58.220:FF:000001">
    <property type="entry name" value="Phosphate-specific transport system accessory protein PhoU"/>
    <property type="match status" value="1"/>
</dbReference>
<evidence type="ECO:0000256" key="1">
    <source>
        <dbReference type="ARBA" id="ARBA00004496"/>
    </source>
</evidence>
<dbReference type="InterPro" id="IPR038078">
    <property type="entry name" value="PhoU-like_sf"/>
</dbReference>
<protein>
    <recommendedName>
        <fullName evidence="6">Phosphate-specific transport system accessory protein PhoU</fullName>
    </recommendedName>
</protein>
<comment type="caution">
    <text evidence="8">The sequence shown here is derived from an EMBL/GenBank/DDBJ whole genome shotgun (WGS) entry which is preliminary data.</text>
</comment>
<dbReference type="FunFam" id="1.20.58.220:FF:000002">
    <property type="entry name" value="Phosphate-specific transport system accessory protein PhoU"/>
    <property type="match status" value="1"/>
</dbReference>
<dbReference type="Gene3D" id="1.20.58.220">
    <property type="entry name" value="Phosphate transport system protein phou homolog 2, domain 2"/>
    <property type="match status" value="2"/>
</dbReference>
<feature type="domain" description="PhoU" evidence="7">
    <location>
        <begin position="27"/>
        <end position="112"/>
    </location>
</feature>
<accession>A0A420E9U0</accession>
<dbReference type="OrthoDB" id="9814256at2"/>
<evidence type="ECO:0000259" key="7">
    <source>
        <dbReference type="Pfam" id="PF01895"/>
    </source>
</evidence>
<comment type="similarity">
    <text evidence="2 6">Belongs to the PhoU family.</text>
</comment>
<dbReference type="NCBIfam" id="NF008332">
    <property type="entry name" value="PRK11115.1"/>
    <property type="match status" value="1"/>
</dbReference>
<dbReference type="Proteomes" id="UP000286482">
    <property type="component" value="Unassembled WGS sequence"/>
</dbReference>
<dbReference type="GO" id="GO:0030643">
    <property type="term" value="P:intracellular phosphate ion homeostasis"/>
    <property type="evidence" value="ECO:0007669"/>
    <property type="project" value="InterPro"/>
</dbReference>
<dbReference type="GO" id="GO:0045936">
    <property type="term" value="P:negative regulation of phosphate metabolic process"/>
    <property type="evidence" value="ECO:0007669"/>
    <property type="project" value="InterPro"/>
</dbReference>
<comment type="subunit">
    <text evidence="6">Homodimer.</text>
</comment>
<dbReference type="RefSeq" id="WP_120355471.1">
    <property type="nucleotide sequence ID" value="NZ_RAQO01000007.1"/>
</dbReference>
<dbReference type="NCBIfam" id="TIGR02135">
    <property type="entry name" value="phoU_full"/>
    <property type="match status" value="1"/>
</dbReference>
<keyword evidence="4 6" id="KW-0963">Cytoplasm</keyword>
<feature type="domain" description="PhoU" evidence="7">
    <location>
        <begin position="129"/>
        <end position="213"/>
    </location>
</feature>